<dbReference type="SMART" id="SM00261">
    <property type="entry name" value="FU"/>
    <property type="match status" value="19"/>
</dbReference>
<feature type="chain" id="PRO_5002623413" description="EGF-like domain-containing protein" evidence="1">
    <location>
        <begin position="17"/>
        <end position="2403"/>
    </location>
</feature>
<dbReference type="InParanoid" id="A0CJP3"/>
<organism evidence="3 4">
    <name type="scientific">Paramecium tetraurelia</name>
    <dbReference type="NCBI Taxonomy" id="5888"/>
    <lineage>
        <taxon>Eukaryota</taxon>
        <taxon>Sar</taxon>
        <taxon>Alveolata</taxon>
        <taxon>Ciliophora</taxon>
        <taxon>Intramacronucleata</taxon>
        <taxon>Oligohymenophorea</taxon>
        <taxon>Peniculida</taxon>
        <taxon>Parameciidae</taxon>
        <taxon>Paramecium</taxon>
    </lineage>
</organism>
<dbReference type="Proteomes" id="UP000000600">
    <property type="component" value="Unassembled WGS sequence"/>
</dbReference>
<accession>A0CJP3</accession>
<dbReference type="EMBL" id="CT868096">
    <property type="protein sequence ID" value="CAK71010.1"/>
    <property type="molecule type" value="Genomic_DNA"/>
</dbReference>
<feature type="domain" description="EGF-like" evidence="2">
    <location>
        <begin position="2138"/>
        <end position="2167"/>
    </location>
</feature>
<feature type="domain" description="EGF-like" evidence="2">
    <location>
        <begin position="1408"/>
        <end position="1439"/>
    </location>
</feature>
<evidence type="ECO:0000313" key="4">
    <source>
        <dbReference type="Proteomes" id="UP000000600"/>
    </source>
</evidence>
<feature type="domain" description="EGF-like" evidence="2">
    <location>
        <begin position="2004"/>
        <end position="2048"/>
    </location>
</feature>
<name>A0CJP3_PARTE</name>
<dbReference type="eggNOG" id="KOG3525">
    <property type="taxonomic scope" value="Eukaryota"/>
</dbReference>
<feature type="domain" description="EGF-like" evidence="2">
    <location>
        <begin position="2280"/>
        <end position="2323"/>
    </location>
</feature>
<feature type="domain" description="EGF-like" evidence="2">
    <location>
        <begin position="1684"/>
        <end position="1716"/>
    </location>
</feature>
<dbReference type="OMA" id="ANCNSIC"/>
<feature type="domain" description="EGF-like" evidence="2">
    <location>
        <begin position="1959"/>
        <end position="1988"/>
    </location>
</feature>
<feature type="domain" description="EGF-like" evidence="2">
    <location>
        <begin position="2232"/>
        <end position="2264"/>
    </location>
</feature>
<reference evidence="3 4" key="1">
    <citation type="journal article" date="2006" name="Nature">
        <title>Global trends of whole-genome duplications revealed by the ciliate Paramecium tetraurelia.</title>
        <authorList>
            <consortium name="Genoscope"/>
            <person name="Aury J.-M."/>
            <person name="Jaillon O."/>
            <person name="Duret L."/>
            <person name="Noel B."/>
            <person name="Jubin C."/>
            <person name="Porcel B.M."/>
            <person name="Segurens B."/>
            <person name="Daubin V."/>
            <person name="Anthouard V."/>
            <person name="Aiach N."/>
            <person name="Arnaiz O."/>
            <person name="Billaut A."/>
            <person name="Beisson J."/>
            <person name="Blanc I."/>
            <person name="Bouhouche K."/>
            <person name="Camara F."/>
            <person name="Duharcourt S."/>
            <person name="Guigo R."/>
            <person name="Gogendeau D."/>
            <person name="Katinka M."/>
            <person name="Keller A.-M."/>
            <person name="Kissmehl R."/>
            <person name="Klotz C."/>
            <person name="Koll F."/>
            <person name="Le Moue A."/>
            <person name="Lepere C."/>
            <person name="Malinsky S."/>
            <person name="Nowacki M."/>
            <person name="Nowak J.K."/>
            <person name="Plattner H."/>
            <person name="Poulain J."/>
            <person name="Ruiz F."/>
            <person name="Serrano V."/>
            <person name="Zagulski M."/>
            <person name="Dessen P."/>
            <person name="Betermier M."/>
            <person name="Weissenbach J."/>
            <person name="Scarpelli C."/>
            <person name="Schachter V."/>
            <person name="Sperling L."/>
            <person name="Meyer E."/>
            <person name="Cohen J."/>
            <person name="Wincker P."/>
        </authorList>
    </citation>
    <scope>NUCLEOTIDE SEQUENCE [LARGE SCALE GENOMIC DNA]</scope>
    <source>
        <strain evidence="3 4">Stock d4-2</strain>
    </source>
</reference>
<sequence length="2403" mass="272938">MFHLVFFLTICTYVYAQTKFLLQGPLPLNIDCKIQSPIENGFIGNQYFYNSLSQNGTLLNLDKITFSLWMQVHSDPQLKEKQLIFAFYDGNQTATINVMLYYQTEKDGTYLYFINEKFSQQIIKLKITIINKVWNFLFISIDQSTDNCFINLKFFSIGDTSNNPQFFQAIETLVSQKLPYIFNERSRITNEMFNGFSSRDQKACINIANFYYINGWISMDKEFYVDYDSELKFQLKPFASDGIVVSNTYTDIILRKFTIPIEYTGSIGMNFYKNTQIVYNFFEQLPSVTIMFWVKPQSLVSSFQFLSFTDDVLQETSIGFGVNKLYNLLFYQGFSKTPVCSLSSNVWNHVTVGILDISINDDFKPLNQRKLLRIFIGNVERNLTIITNVKPYQKLVLGPVFMDDQGSEIVEIQDIKIFKGFGIRQTYNQDCQIFVGSYCAFCKPSTHFCKEQDPNDDSKFYICPAGYKYENYLCKKIMIPNCLRMSSSSPSCEICDQNYNLISGLCQLKNLAASSPFTCSDTNAQLCSFNITQDVILQSSNTKQVSKLCSNNKYSNAQSTCALITVPNCDKAQYQSGCSQCSPSYIMTDKKTCATSCLNALRFIGQSNICVGKCDRYLFKAVCQGLKYKSIQYNCSLQKNCTTAEMDIGYYCLPIEFSVPGKTQNCLKLTANCNSICKHCFGTDITHCLACYSDMYYNPYMTTCMPNCNNAAKGNIFLFNNKIKWLCEKECPTNLYTQNSDCVQICSAGYKLYDRKCILTTQNATYGVLQDFPNNAPPTQMVVLKYCPQFCKQCTSEAVCTSCLNQYPMDQNMCVESCHPQYLEVIDNIGSCRMSCDPHDLIYDNEDINGYKIKQCFKIKCGSIRVNKDYQTFLHQSDSHRCMYPCDDGYYGNTLLLQCLPCNPICATCSQSAIYCTSCPYFKFLDQSGCYDSCQGKYQNYLNSKCEGSCSLGFQVMDVAKSIFACVEYCGANYPTYLYSWNNRCYEEAPTIGAYCVDKNCYNCNYKCKTCFGPDQNQCLSCKAKSYLLNNECVKQCYPLYNDNIKWECVDKCTDSIQTYGPQVVNGSTQTVTYCSVTCLFNQYQFKEKCYNSKPAETYCLQRTNYLFCDSCASVCKECQNAYSTSCSRCAPGAYIYGTTCYTDCPDNAPYKDTGRLQCVTNCDYYAENGICVYSCSSSYYQYPEMRTCYQMGCPMGTYNIKPYKICYKCYTGCATCTSGYQNGCLTCQVGYFMNGGTTCINKCIVEPDLVQDWVNSKCVQQCPFGTFIRTLDNGALACTEDCPKYYYSNICVSECPSQTYLDKKICKSCAGPCSECFGVKVFECTKCDIGYYRDETTCYAVCPDPKPYANLADSTCVTTCPDYLYLKKKYCFSPCPGFLYQYELNGKKECVDQCYSNSYLWLGKCYQCDPICKECFGPNNGNCLECQLPYFLDEQTCGNTCPQFYDLTDHVCKDACPVNLVIQGMNCQNECDLGYLVYNQVCVNTCPNFAYQVGDHCYDCNLYCSTCFGPTADECYSCIDNYFLYQQSCKSVCPHFYNKENKTCMENCSNMYEIAEKKECVTTCPSQYILCESKCILVLEDGYYLNGNQCVKCDPKCSKCTSATVCQACAKNFYLEVTSCVNFCSNEYLFMDPISSSCVTKCPSTLYHLESFGKRFCVSDCPYKLYDQCVSACPSGMYPKDTICTQCPKYCNECESATKCSSCLFGYYLQDEQCQLSCTIGKTDRKNIKCVDECDPTLFEYQNECLENCPTDPIVYKNKQICALSCPIATYQDAQECRDCDSSCTSCIGPSYQDCITCSNGYYLDNQICTQTCSNLYDEVNKQCVLTCPTNLYLDLDKCVAICSIYEYNSVCVSTCPPLTYFLNKKCHDCSENCQECNSIGCIKCAVGTYLDDGLCNNYCPYYYNDVNNECAQLCPKDTYLYIDHCYSQCPLSTFQYKKDCLLACPSLTVLQNTQCVQCPERCLTCKNEYECSKCESPYFLFNGSCVIHCPLQLPFEDITNGQCVSVCPPEAYERGYECIKECNLIIYQKQCLQACPTGYYGNDYCKPCRLECKACSTFEVCTECNDNFFLEYNQCDTQCTKIKDLKSKSCVDTCNSLLYKNVCYQTCPQNTYENTNECVLSCNDGYYGSQDFKCIKCPQQCGTCTSVLQCTKCNIGYFLYNKQCLDQCPGSFFSNPILNECSNKCPLTTFIFQNSCLFECPSEYLNDMENYKCVNSCGSQQYLSKKNCLSCAIECDSCTGRGNNNCIKCASGFTLTEDGICLGSCKDGYYKSDNSCQQCLHKCQTCENGTDCKKCRGTNRNLEDCSCQKGYYDDEYQDDCKRCPCDECTAADNCLICKNNLQVPKCSCDRVLNQDWCITCQVAKVNIYYTDDLNEIIVHFGYLISVDLINPFQPFKLFIVV</sequence>
<dbReference type="HOGENOM" id="CLU_000278_0_0_1"/>
<dbReference type="InterPro" id="IPR051561">
    <property type="entry name" value="FRAS1_ECM"/>
</dbReference>
<feature type="domain" description="EGF-like" evidence="2">
    <location>
        <begin position="1593"/>
        <end position="1622"/>
    </location>
</feature>
<evidence type="ECO:0000313" key="3">
    <source>
        <dbReference type="EMBL" id="CAK71010.1"/>
    </source>
</evidence>
<dbReference type="Gene3D" id="2.10.220.10">
    <property type="entry name" value="Hormone Receptor, Insulin-like Growth Factor Receptor 1, Chain A, domain 2"/>
    <property type="match status" value="14"/>
</dbReference>
<keyword evidence="4" id="KW-1185">Reference proteome</keyword>
<feature type="domain" description="EGF-like" evidence="2">
    <location>
        <begin position="2104"/>
        <end position="2137"/>
    </location>
</feature>
<dbReference type="RefSeq" id="XP_001438407.1">
    <property type="nucleotide sequence ID" value="XM_001438370.1"/>
</dbReference>
<dbReference type="SMART" id="SM00181">
    <property type="entry name" value="EGF"/>
    <property type="match status" value="16"/>
</dbReference>
<feature type="signal peptide" evidence="1">
    <location>
        <begin position="1"/>
        <end position="16"/>
    </location>
</feature>
<dbReference type="PANTHER" id="PTHR45739">
    <property type="entry name" value="MATRIX PROTEIN, PUTATIVE-RELATED"/>
    <property type="match status" value="1"/>
</dbReference>
<feature type="domain" description="EGF-like" evidence="2">
    <location>
        <begin position="1309"/>
        <end position="1340"/>
    </location>
</feature>
<dbReference type="InterPro" id="IPR009030">
    <property type="entry name" value="Growth_fac_rcpt_cys_sf"/>
</dbReference>
<dbReference type="PANTHER" id="PTHR45739:SF8">
    <property type="entry name" value="FRAS1-RELATED EXTRACELLULAR MATRIX PROTEIN 1"/>
    <property type="match status" value="1"/>
</dbReference>
<protein>
    <recommendedName>
        <fullName evidence="2">EGF-like domain-containing protein</fullName>
    </recommendedName>
</protein>
<dbReference type="KEGG" id="ptm:GSPATT00000722001"/>
<keyword evidence="1" id="KW-0732">Signal</keyword>
<feature type="domain" description="EGF-like" evidence="2">
    <location>
        <begin position="1500"/>
        <end position="1531"/>
    </location>
</feature>
<proteinExistence type="predicted"/>
<dbReference type="CDD" id="cd00064">
    <property type="entry name" value="FU"/>
    <property type="match status" value="6"/>
</dbReference>
<feature type="domain" description="EGF-like" evidence="2">
    <location>
        <begin position="855"/>
        <end position="900"/>
    </location>
</feature>
<dbReference type="SUPFAM" id="SSF57184">
    <property type="entry name" value="Growth factor receptor domain"/>
    <property type="match status" value="13"/>
</dbReference>
<gene>
    <name evidence="3" type="ORF">GSPATT00000722001</name>
</gene>
<dbReference type="InterPro" id="IPR000742">
    <property type="entry name" value="EGF"/>
</dbReference>
<evidence type="ECO:0000256" key="1">
    <source>
        <dbReference type="SAM" id="SignalP"/>
    </source>
</evidence>
<dbReference type="InterPro" id="IPR006212">
    <property type="entry name" value="Furin_repeat"/>
</dbReference>
<evidence type="ECO:0000259" key="2">
    <source>
        <dbReference type="SMART" id="SM00181"/>
    </source>
</evidence>
<dbReference type="GeneID" id="5024192"/>
<feature type="domain" description="EGF-like" evidence="2">
    <location>
        <begin position="1111"/>
        <end position="1142"/>
    </location>
</feature>
<feature type="domain" description="EGF-like" evidence="2">
    <location>
        <begin position="1777"/>
        <end position="1811"/>
    </location>
</feature>
<feature type="domain" description="EGF-like" evidence="2">
    <location>
        <begin position="1209"/>
        <end position="1241"/>
    </location>
</feature>
<dbReference type="OrthoDB" id="293715at2759"/>
<feature type="domain" description="EGF-like" evidence="2">
    <location>
        <begin position="1870"/>
        <end position="1898"/>
    </location>
</feature>